<dbReference type="SMART" id="SM00470">
    <property type="entry name" value="ParB"/>
    <property type="match status" value="1"/>
</dbReference>
<dbReference type="GO" id="GO:0007059">
    <property type="term" value="P:chromosome segregation"/>
    <property type="evidence" value="ECO:0007669"/>
    <property type="project" value="UniProtKB-KW"/>
</dbReference>
<evidence type="ECO:0000256" key="2">
    <source>
        <dbReference type="ARBA" id="ARBA00022829"/>
    </source>
</evidence>
<evidence type="ECO:0000256" key="3">
    <source>
        <dbReference type="ARBA" id="ARBA00023125"/>
    </source>
</evidence>
<dbReference type="InterPro" id="IPR003115">
    <property type="entry name" value="ParB_N"/>
</dbReference>
<dbReference type="EMBL" id="CADCTR010001453">
    <property type="protein sequence ID" value="CAA9296829.1"/>
    <property type="molecule type" value="Genomic_DNA"/>
</dbReference>
<dbReference type="GO" id="GO:0003677">
    <property type="term" value="F:DNA binding"/>
    <property type="evidence" value="ECO:0007669"/>
    <property type="project" value="UniProtKB-KW"/>
</dbReference>
<dbReference type="InterPro" id="IPR001387">
    <property type="entry name" value="Cro/C1-type_HTH"/>
</dbReference>
<organism evidence="5">
    <name type="scientific">uncultured Chloroflexia bacterium</name>
    <dbReference type="NCBI Taxonomy" id="1672391"/>
    <lineage>
        <taxon>Bacteria</taxon>
        <taxon>Bacillati</taxon>
        <taxon>Chloroflexota</taxon>
        <taxon>Chloroflexia</taxon>
        <taxon>environmental samples</taxon>
    </lineage>
</organism>
<dbReference type="NCBIfam" id="TIGR00180">
    <property type="entry name" value="parB_part"/>
    <property type="match status" value="1"/>
</dbReference>
<evidence type="ECO:0000313" key="5">
    <source>
        <dbReference type="EMBL" id="CAA9296829.1"/>
    </source>
</evidence>
<dbReference type="Gene3D" id="1.10.10.2830">
    <property type="match status" value="1"/>
</dbReference>
<dbReference type="Pfam" id="PF17762">
    <property type="entry name" value="HTH_ParB"/>
    <property type="match status" value="1"/>
</dbReference>
<dbReference type="InterPro" id="IPR050336">
    <property type="entry name" value="Chromosome_partition/occlusion"/>
</dbReference>
<dbReference type="Pfam" id="PF02195">
    <property type="entry name" value="ParB_N"/>
    <property type="match status" value="1"/>
</dbReference>
<dbReference type="PROSITE" id="PS50943">
    <property type="entry name" value="HTH_CROC1"/>
    <property type="match status" value="1"/>
</dbReference>
<dbReference type="InterPro" id="IPR036086">
    <property type="entry name" value="ParB/Sulfiredoxin_sf"/>
</dbReference>
<feature type="domain" description="HTH cro/C1-type" evidence="4">
    <location>
        <begin position="135"/>
        <end position="165"/>
    </location>
</feature>
<dbReference type="CDD" id="cd00093">
    <property type="entry name" value="HTH_XRE"/>
    <property type="match status" value="1"/>
</dbReference>
<accession>A0A6J4K5V6</accession>
<dbReference type="GO" id="GO:0005694">
    <property type="term" value="C:chromosome"/>
    <property type="evidence" value="ECO:0007669"/>
    <property type="project" value="TreeGrafter"/>
</dbReference>
<dbReference type="FunFam" id="3.90.1530.30:FF:000001">
    <property type="entry name" value="Chromosome partitioning protein ParB"/>
    <property type="match status" value="1"/>
</dbReference>
<dbReference type="InterPro" id="IPR004437">
    <property type="entry name" value="ParB/RepB/Spo0J"/>
</dbReference>
<comment type="similarity">
    <text evidence="1">Belongs to the ParB family.</text>
</comment>
<dbReference type="AlphaFoldDB" id="A0A6J4K5V6"/>
<dbReference type="FunFam" id="1.10.10.2830:FF:000001">
    <property type="entry name" value="Chromosome partitioning protein ParB"/>
    <property type="match status" value="1"/>
</dbReference>
<dbReference type="GO" id="GO:0045881">
    <property type="term" value="P:positive regulation of sporulation resulting in formation of a cellular spore"/>
    <property type="evidence" value="ECO:0007669"/>
    <property type="project" value="TreeGrafter"/>
</dbReference>
<evidence type="ECO:0000259" key="4">
    <source>
        <dbReference type="PROSITE" id="PS50943"/>
    </source>
</evidence>
<proteinExistence type="inferred from homology"/>
<dbReference type="SUPFAM" id="SSF110849">
    <property type="entry name" value="ParB/Sulfiredoxin"/>
    <property type="match status" value="1"/>
</dbReference>
<dbReference type="PANTHER" id="PTHR33375">
    <property type="entry name" value="CHROMOSOME-PARTITIONING PROTEIN PARB-RELATED"/>
    <property type="match status" value="1"/>
</dbReference>
<dbReference type="Gene3D" id="3.90.1530.30">
    <property type="match status" value="1"/>
</dbReference>
<keyword evidence="2" id="KW-0159">Chromosome partition</keyword>
<dbReference type="PANTHER" id="PTHR33375:SF1">
    <property type="entry name" value="CHROMOSOME-PARTITIONING PROTEIN PARB-RELATED"/>
    <property type="match status" value="1"/>
</dbReference>
<dbReference type="InterPro" id="IPR041468">
    <property type="entry name" value="HTH_ParB/Spo0J"/>
</dbReference>
<name>A0A6J4K5V6_9CHLR</name>
<dbReference type="CDD" id="cd16393">
    <property type="entry name" value="SPO0J_N"/>
    <property type="match status" value="1"/>
</dbReference>
<sequence>MAEGAKKTTLGNKLKQSKNLLFGTSENLPRIIEVDLAKLRPNPDQPRQTFDEEALRGLADSIVQHGLLQPVAVAKDPEREDGYIIVAGERRYRAHQLLGRDTIPAVMTSGNLDEISLIENVQREDLSPLEEAEALKKMMERHGYTQGELGKVIGKKQNTVSELLRLTALPKVVKDEYLSSSTVSKSALIELSRIEGEEEQVRFWNEVKTGGLTVRAARSKKSSKPDAQIRGDKHFRTHSLVGSGRRFVAELRDMESKAQEIDDATYGELLELHREIGKHVKKLTKKAS</sequence>
<reference evidence="5" key="1">
    <citation type="submission" date="2020-02" db="EMBL/GenBank/DDBJ databases">
        <authorList>
            <person name="Meier V. D."/>
        </authorList>
    </citation>
    <scope>NUCLEOTIDE SEQUENCE</scope>
    <source>
        <strain evidence="5">AVDCRST_MAG93</strain>
    </source>
</reference>
<evidence type="ECO:0000256" key="1">
    <source>
        <dbReference type="ARBA" id="ARBA00006295"/>
    </source>
</evidence>
<keyword evidence="3" id="KW-0238">DNA-binding</keyword>
<gene>
    <name evidence="5" type="ORF">AVDCRST_MAG93-4316</name>
</gene>
<protein>
    <submittedName>
        <fullName evidence="5">Chromosome (Plasmid) partitioning protein ParB</fullName>
    </submittedName>
</protein>